<evidence type="ECO:0000256" key="5">
    <source>
        <dbReference type="ARBA" id="ARBA00022630"/>
    </source>
</evidence>
<gene>
    <name evidence="17" type="primary">gltB</name>
    <name evidence="17" type="ORF">SIID45300_02546</name>
</gene>
<proteinExistence type="inferred from homology"/>
<comment type="pathway">
    <text evidence="14">Amino-acid biosynthesis.</text>
</comment>
<evidence type="ECO:0000256" key="6">
    <source>
        <dbReference type="ARBA" id="ARBA00022643"/>
    </source>
</evidence>
<keyword evidence="10" id="KW-0408">Iron</keyword>
<dbReference type="EMBL" id="BAAFGK010000004">
    <property type="protein sequence ID" value="GAB0058201.1"/>
    <property type="molecule type" value="Genomic_DNA"/>
</dbReference>
<keyword evidence="13" id="KW-0003">3Fe-4S</keyword>
<dbReference type="CDD" id="cd02808">
    <property type="entry name" value="GltS_FMN"/>
    <property type="match status" value="1"/>
</dbReference>
<dbReference type="InterPro" id="IPR006982">
    <property type="entry name" value="Glu_synth_centr_N"/>
</dbReference>
<evidence type="ECO:0000256" key="13">
    <source>
        <dbReference type="ARBA" id="ARBA00023291"/>
    </source>
</evidence>
<comment type="similarity">
    <text evidence="3">Belongs to the glutamate synthase family.</text>
</comment>
<evidence type="ECO:0000256" key="3">
    <source>
        <dbReference type="ARBA" id="ARBA00009716"/>
    </source>
</evidence>
<evidence type="ECO:0000256" key="2">
    <source>
        <dbReference type="ARBA" id="ARBA00001927"/>
    </source>
</evidence>
<reference evidence="17 18" key="1">
    <citation type="submission" date="2024-09" db="EMBL/GenBank/DDBJ databases">
        <title>Draft genome sequence of Candidatus Magnetaquicoccaceae bacterium FCR-1.</title>
        <authorList>
            <person name="Shimoshige H."/>
            <person name="Shimamura S."/>
            <person name="Taoka A."/>
            <person name="Kobayashi H."/>
            <person name="Maekawa T."/>
        </authorList>
    </citation>
    <scope>NUCLEOTIDE SEQUENCE [LARGE SCALE GENOMIC DNA]</scope>
    <source>
        <strain evidence="17 18">FCR-1</strain>
    </source>
</reference>
<dbReference type="SUPFAM" id="SSF51395">
    <property type="entry name" value="FMN-linked oxidoreductases"/>
    <property type="match status" value="1"/>
</dbReference>
<evidence type="ECO:0000256" key="14">
    <source>
        <dbReference type="ARBA" id="ARBA00029440"/>
    </source>
</evidence>
<keyword evidence="5" id="KW-0285">Flavoprotein</keyword>
<dbReference type="Pfam" id="PF01493">
    <property type="entry name" value="GXGXG"/>
    <property type="match status" value="1"/>
</dbReference>
<sequence length="1512" mass="164960">MANFGLPEKQGLYDPALEHDACGVGFVARINGGKSHDVVRMGLSVLVNLTHRGAVGSDPLTGDGAGILIQIPDAFLRAQTAKIGITLPPEGDYGVGMIFLPKDKGMTISCQRLVEQVITEEGQLFLGWRTVPVSRQARIGYTAKGSEPAIRQVFIGVRNRPDNADPMWFERKLYIIRRRVENAVLGYGQDEVKSFYISSFSSRTLVYKGMFLADQVRAYYTDLSDASLVSAFAMVHQRYSTNTFPTWGLAHPFRMISHNGEINTLRGNINWMRAREAALSSGLFGEDIKKLFPIVPEGLSDSASFDRALEFLVISGRSLPHAMMMMIPEAWENHRHMDEDRKAFYQYHGALMEPWDGPAAVAFTDGRYIGATLDRNGLRPARYLITKGGLCVMASEAGTITFPPEEEVKMGRLQPGRMFVIDMQEGRIIDDAEIKQTMVSRQPYRQWIDENLTRLDTLPAGGSEVSETEPLRVRQRIFGYTEEDLSVVLGPMAADGQEPIGSMGNDAALAVLSDRPVLLYGYFKQLFAQVTNPAIDPIREELVMSLFTQLGPTGNMLEESPQHVARIWLEQPILTNADLEKIRAVERPGLKARTISTLFAVEEGAEGMKAALTRLFETVSAAVDQGVSLIVLSDRGVSAAMAPIPALLAVSGVHHHLIRSGTRGAASIVIETGEAREVTHCALLAGYGAGAINPYLAFESLEDLVARGILEAPKGMAYLKANYVKAIGKGMLKIFSKMGISTLRSYCGAQIFEAIGLSRRFLEKHFTGTFSRLDGVGLLEVARETLERHRRAFTSHMTLTNSLDIGGEYTFRHEGERHMWTPDTIAKLQQSTRTNDYPLYKEFATLINQQDRAHCTLRGLFQLKEAEEPLPLAEVEPASEIVKRFVTGAMSFGSISKEAHETLAIAMNRLGGRSNTGEGGEDPERYKPRPNGDLARSAIKQVAAGRFGVSSHYLANADEMQIKVAQGAKPGEGGQLPGHKVTETVARIRNTTPGVMLISPPPHHDIYSIEDLAQLIFDLKNVNPRARVSVKLVSEVGVGTVAAGVAKGHADMILVSGGDGGTGASPMSSIKHAGAPWELGLAETQQTLVLNDLRGRVRLQTDGQLRTGRDVVVAALLGAEEFGFATAPLVVSGCVMMRKCHLDSCPVGVATQDLELRKKFTGRPQHLVNYFYFVANEAREIMARMGFKSIDEMIGQSDHLLVNEAVTHWKAKGLDLLPLLEKPDAPSNVATRCVQAQDHGIDKVLDHQLLDLASRVFESLRPIEIRLPIQNTDRAVGAMLGGEISRLFGAEGLPRGTIKCYFEGVAGQSFGAFNVQGVSLYLEGAANDYVGKGMSGGRIVIRPHPRSPLVAEENIIAGNTLLYGATGGIALMRGVVGERFAVRNSGARAVVEGVGDHGCEYMTGGVVVVLGATGRNFAAGMSGGIAYVLDESGRFPSLCNTAMVGLEPVSDAEDREVLKELVEEHARYTDSQVAARLLKDWDAALGRFVKVMPHDYRRVLEEQKKREQTGNG</sequence>
<keyword evidence="12" id="KW-0314">Glutamate biosynthesis</keyword>
<dbReference type="Pfam" id="PF00310">
    <property type="entry name" value="GATase_2"/>
    <property type="match status" value="1"/>
</dbReference>
<dbReference type="GO" id="GO:0016041">
    <property type="term" value="F:glutamate synthase (ferredoxin) activity"/>
    <property type="evidence" value="ECO:0007669"/>
    <property type="project" value="UniProtKB-EC"/>
</dbReference>
<dbReference type="PANTHER" id="PTHR11938">
    <property type="entry name" value="FAD NADPH DEHYDROGENASE/OXIDOREDUCTASE"/>
    <property type="match status" value="1"/>
</dbReference>
<name>A0ABQ0CBD5_9PROT</name>
<feature type="domain" description="Glutamine amidotransferase type-2" evidence="16">
    <location>
        <begin position="22"/>
        <end position="424"/>
    </location>
</feature>
<organism evidence="17 18">
    <name type="scientific">Candidatus Magnetaquiglobus chichijimensis</name>
    <dbReference type="NCBI Taxonomy" id="3141448"/>
    <lineage>
        <taxon>Bacteria</taxon>
        <taxon>Pseudomonadati</taxon>
        <taxon>Pseudomonadota</taxon>
        <taxon>Magnetococcia</taxon>
        <taxon>Magnetococcales</taxon>
        <taxon>Candidatus Magnetaquicoccaceae</taxon>
        <taxon>Candidatus Magnetaquiglobus</taxon>
    </lineage>
</organism>
<dbReference type="InterPro" id="IPR036485">
    <property type="entry name" value="Glu_synth_asu_C_sf"/>
</dbReference>
<dbReference type="Pfam" id="PF01645">
    <property type="entry name" value="Glu_synthase"/>
    <property type="match status" value="1"/>
</dbReference>
<dbReference type="InterPro" id="IPR029055">
    <property type="entry name" value="Ntn_hydrolases_N"/>
</dbReference>
<dbReference type="InterPro" id="IPR002489">
    <property type="entry name" value="Glu_synth_asu_C"/>
</dbReference>
<dbReference type="Gene3D" id="3.60.20.10">
    <property type="entry name" value="Glutamine Phosphoribosylpyrophosphate, subunit 1, domain 1"/>
    <property type="match status" value="1"/>
</dbReference>
<dbReference type="InterPro" id="IPR017932">
    <property type="entry name" value="GATase_2_dom"/>
</dbReference>
<keyword evidence="4" id="KW-0028">Amino-acid biosynthesis</keyword>
<keyword evidence="6" id="KW-0288">FMN</keyword>
<dbReference type="CDD" id="cd00713">
    <property type="entry name" value="GltS"/>
    <property type="match status" value="1"/>
</dbReference>
<dbReference type="Gene3D" id="3.20.20.70">
    <property type="entry name" value="Aldolase class I"/>
    <property type="match status" value="2"/>
</dbReference>
<keyword evidence="8" id="KW-0315">Glutamine amidotransferase</keyword>
<keyword evidence="18" id="KW-1185">Reference proteome</keyword>
<evidence type="ECO:0000256" key="4">
    <source>
        <dbReference type="ARBA" id="ARBA00022605"/>
    </source>
</evidence>
<accession>A0ABQ0CBD5</accession>
<dbReference type="InterPro" id="IPR013785">
    <property type="entry name" value="Aldolase_TIM"/>
</dbReference>
<feature type="region of interest" description="Disordered" evidence="15">
    <location>
        <begin position="909"/>
        <end position="932"/>
    </location>
</feature>
<dbReference type="NCBIfam" id="NF008730">
    <property type="entry name" value="PRK11750.1"/>
    <property type="match status" value="1"/>
</dbReference>
<dbReference type="Pfam" id="PF04898">
    <property type="entry name" value="Glu_syn_central"/>
    <property type="match status" value="1"/>
</dbReference>
<dbReference type="InterPro" id="IPR002932">
    <property type="entry name" value="Glu_synthdom"/>
</dbReference>
<comment type="caution">
    <text evidence="17">The sequence shown here is derived from an EMBL/GenBank/DDBJ whole genome shotgun (WGS) entry which is preliminary data.</text>
</comment>
<dbReference type="CDD" id="cd00982">
    <property type="entry name" value="gltB_C"/>
    <property type="match status" value="1"/>
</dbReference>
<evidence type="ECO:0000259" key="16">
    <source>
        <dbReference type="PROSITE" id="PS51278"/>
    </source>
</evidence>
<dbReference type="PROSITE" id="PS51278">
    <property type="entry name" value="GATASE_TYPE_2"/>
    <property type="match status" value="1"/>
</dbReference>
<evidence type="ECO:0000256" key="15">
    <source>
        <dbReference type="SAM" id="MobiDB-lite"/>
    </source>
</evidence>
<keyword evidence="9 17" id="KW-0560">Oxidoreductase</keyword>
<keyword evidence="11" id="KW-0411">Iron-sulfur</keyword>
<evidence type="ECO:0000256" key="7">
    <source>
        <dbReference type="ARBA" id="ARBA00022723"/>
    </source>
</evidence>
<evidence type="ECO:0000256" key="9">
    <source>
        <dbReference type="ARBA" id="ARBA00023002"/>
    </source>
</evidence>
<protein>
    <submittedName>
        <fullName evidence="17">Glutamate synthase (NADPH) large chain</fullName>
        <ecNumber evidence="17">1.4.7.1</ecNumber>
    </submittedName>
</protein>
<evidence type="ECO:0000313" key="18">
    <source>
        <dbReference type="Proteomes" id="UP001628193"/>
    </source>
</evidence>
<dbReference type="Gene3D" id="2.160.20.60">
    <property type="entry name" value="Glutamate synthase, alpha subunit, C-terminal domain"/>
    <property type="match status" value="1"/>
</dbReference>
<keyword evidence="7" id="KW-0479">Metal-binding</keyword>
<evidence type="ECO:0000256" key="8">
    <source>
        <dbReference type="ARBA" id="ARBA00022962"/>
    </source>
</evidence>
<evidence type="ECO:0000313" key="17">
    <source>
        <dbReference type="EMBL" id="GAB0058201.1"/>
    </source>
</evidence>
<dbReference type="InterPro" id="IPR050711">
    <property type="entry name" value="ET-N_metabolism_enzyme"/>
</dbReference>
<comment type="cofactor">
    <cofactor evidence="2">
        <name>[3Fe-4S] cluster</name>
        <dbReference type="ChEBI" id="CHEBI:21137"/>
    </cofactor>
</comment>
<dbReference type="EC" id="1.4.7.1" evidence="17"/>
<evidence type="ECO:0000256" key="11">
    <source>
        <dbReference type="ARBA" id="ARBA00023014"/>
    </source>
</evidence>
<dbReference type="RefSeq" id="WP_420905879.1">
    <property type="nucleotide sequence ID" value="NZ_BAAFGK010000004.1"/>
</dbReference>
<evidence type="ECO:0000256" key="12">
    <source>
        <dbReference type="ARBA" id="ARBA00023164"/>
    </source>
</evidence>
<evidence type="ECO:0000256" key="1">
    <source>
        <dbReference type="ARBA" id="ARBA00001917"/>
    </source>
</evidence>
<dbReference type="Proteomes" id="UP001628193">
    <property type="component" value="Unassembled WGS sequence"/>
</dbReference>
<dbReference type="PANTHER" id="PTHR11938:SF133">
    <property type="entry name" value="GLUTAMATE SYNTHASE (NADH)"/>
    <property type="match status" value="1"/>
</dbReference>
<dbReference type="SUPFAM" id="SSF69336">
    <property type="entry name" value="Alpha subunit of glutamate synthase, C-terminal domain"/>
    <property type="match status" value="1"/>
</dbReference>
<comment type="cofactor">
    <cofactor evidence="1">
        <name>FMN</name>
        <dbReference type="ChEBI" id="CHEBI:58210"/>
    </cofactor>
</comment>
<dbReference type="SUPFAM" id="SSF56235">
    <property type="entry name" value="N-terminal nucleophile aminohydrolases (Ntn hydrolases)"/>
    <property type="match status" value="1"/>
</dbReference>
<evidence type="ECO:0000256" key="10">
    <source>
        <dbReference type="ARBA" id="ARBA00023004"/>
    </source>
</evidence>